<keyword evidence="1" id="KW-0285">Flavoprotein</keyword>
<evidence type="ECO:0000313" key="4">
    <source>
        <dbReference type="Proteomes" id="UP000030108"/>
    </source>
</evidence>
<proteinExistence type="predicted"/>
<organism evidence="3 4">
    <name type="scientific">Rhizoctonia solani AG-3 Rhs1AP</name>
    <dbReference type="NCBI Taxonomy" id="1086054"/>
    <lineage>
        <taxon>Eukaryota</taxon>
        <taxon>Fungi</taxon>
        <taxon>Dikarya</taxon>
        <taxon>Basidiomycota</taxon>
        <taxon>Agaricomycotina</taxon>
        <taxon>Agaricomycetes</taxon>
        <taxon>Cantharellales</taxon>
        <taxon>Ceratobasidiaceae</taxon>
        <taxon>Rhizoctonia</taxon>
    </lineage>
</organism>
<dbReference type="OrthoDB" id="2151789at2759"/>
<name>X8IW67_9AGAM</name>
<dbReference type="Gene3D" id="3.30.465.10">
    <property type="match status" value="1"/>
</dbReference>
<dbReference type="EMBL" id="JATN01000322">
    <property type="protein sequence ID" value="EUC53990.1"/>
    <property type="molecule type" value="Genomic_DNA"/>
</dbReference>
<dbReference type="Gene3D" id="3.40.462.20">
    <property type="match status" value="1"/>
</dbReference>
<dbReference type="InterPro" id="IPR016164">
    <property type="entry name" value="FAD-linked_Oxase-like_C"/>
</dbReference>
<dbReference type="InterPro" id="IPR016169">
    <property type="entry name" value="FAD-bd_PCMH_sub2"/>
</dbReference>
<reference evidence="4" key="1">
    <citation type="journal article" date="2014" name="Genome Announc.">
        <title>Draft genome sequence of the plant-pathogenic soil fungus Rhizoctonia solani anastomosis group 3 strain Rhs1AP.</title>
        <authorList>
            <person name="Cubeta M.A."/>
            <person name="Thomas E."/>
            <person name="Dean R.A."/>
            <person name="Jabaji S."/>
            <person name="Neate S.M."/>
            <person name="Tavantzis S."/>
            <person name="Toda T."/>
            <person name="Vilgalys R."/>
            <person name="Bharathan N."/>
            <person name="Fedorova-Abrams N."/>
            <person name="Pakala S.B."/>
            <person name="Pakala S.M."/>
            <person name="Zafar N."/>
            <person name="Joardar V."/>
            <person name="Losada L."/>
            <person name="Nierman W.C."/>
        </authorList>
    </citation>
    <scope>NUCLEOTIDE SEQUENCE [LARGE SCALE GENOMIC DNA]</scope>
    <source>
        <strain evidence="4">AG-3</strain>
    </source>
</reference>
<dbReference type="AlphaFoldDB" id="X8IW67"/>
<feature type="non-terminal residue" evidence="3">
    <location>
        <position position="113"/>
    </location>
</feature>
<evidence type="ECO:0000256" key="1">
    <source>
        <dbReference type="ARBA" id="ARBA00022630"/>
    </source>
</evidence>
<protein>
    <submittedName>
        <fullName evidence="3">6-hydroxy-D-nicotine oxidase</fullName>
    </submittedName>
</protein>
<evidence type="ECO:0000313" key="3">
    <source>
        <dbReference type="EMBL" id="EUC53990.1"/>
    </source>
</evidence>
<dbReference type="SUPFAM" id="SSF55103">
    <property type="entry name" value="FAD-linked oxidases, C-terminal domain"/>
    <property type="match status" value="1"/>
</dbReference>
<accession>X8IW67</accession>
<dbReference type="GO" id="GO:0050660">
    <property type="term" value="F:flavin adenine dinucleotide binding"/>
    <property type="evidence" value="ECO:0007669"/>
    <property type="project" value="InterPro"/>
</dbReference>
<keyword evidence="2" id="KW-0274">FAD</keyword>
<dbReference type="GO" id="GO:0003824">
    <property type="term" value="F:catalytic activity"/>
    <property type="evidence" value="ECO:0007669"/>
    <property type="project" value="InterPro"/>
</dbReference>
<dbReference type="Proteomes" id="UP000030108">
    <property type="component" value="Unassembled WGS sequence"/>
</dbReference>
<sequence length="113" mass="12958">MIRASEKKGGNVLGLEPAEDPLMVVTYQFTWKRPEDDKKAYAAINQLVTTSTKLAKSQNRLERYMYLNYAGSDQKVIESYGPAQVDYMRKVRAKYDPDRVFEKLSRGGFKIPS</sequence>
<gene>
    <name evidence="3" type="ORF">RSOL_025580</name>
</gene>
<evidence type="ECO:0000256" key="2">
    <source>
        <dbReference type="ARBA" id="ARBA00022827"/>
    </source>
</evidence>
<comment type="caution">
    <text evidence="3">The sequence shown here is derived from an EMBL/GenBank/DDBJ whole genome shotgun (WGS) entry which is preliminary data.</text>
</comment>